<dbReference type="EMBL" id="KV748248">
    <property type="protein sequence ID" value="OCK88161.1"/>
    <property type="molecule type" value="Genomic_DNA"/>
</dbReference>
<name>A0ACC8EP36_9PEZI</name>
<proteinExistence type="predicted"/>
<evidence type="ECO:0000313" key="1">
    <source>
        <dbReference type="EMBL" id="OCK88161.1"/>
    </source>
</evidence>
<reference evidence="1 2" key="1">
    <citation type="journal article" date="2016" name="Nat. Commun.">
        <title>Ectomycorrhizal ecology is imprinted in the genome of the dominant symbiotic fungus Cenococcum geophilum.</title>
        <authorList>
            <consortium name="DOE Joint Genome Institute"/>
            <person name="Peter M."/>
            <person name="Kohler A."/>
            <person name="Ohm R.A."/>
            <person name="Kuo A."/>
            <person name="Krutzmann J."/>
            <person name="Morin E."/>
            <person name="Arend M."/>
            <person name="Barry K.W."/>
            <person name="Binder M."/>
            <person name="Choi C."/>
            <person name="Clum A."/>
            <person name="Copeland A."/>
            <person name="Grisel N."/>
            <person name="Haridas S."/>
            <person name="Kipfer T."/>
            <person name="LaButti K."/>
            <person name="Lindquist E."/>
            <person name="Lipzen A."/>
            <person name="Maire R."/>
            <person name="Meier B."/>
            <person name="Mihaltcheva S."/>
            <person name="Molinier V."/>
            <person name="Murat C."/>
            <person name="Poggeler S."/>
            <person name="Quandt C.A."/>
            <person name="Sperisen C."/>
            <person name="Tritt A."/>
            <person name="Tisserant E."/>
            <person name="Crous P.W."/>
            <person name="Henrissat B."/>
            <person name="Nehls U."/>
            <person name="Egli S."/>
            <person name="Spatafora J.W."/>
            <person name="Grigoriev I.V."/>
            <person name="Martin F.M."/>
        </authorList>
    </citation>
    <scope>NUCLEOTIDE SEQUENCE [LARGE SCALE GENOMIC DNA]</scope>
    <source>
        <strain evidence="1 2">1.58</strain>
    </source>
</reference>
<keyword evidence="2" id="KW-1185">Reference proteome</keyword>
<dbReference type="Proteomes" id="UP000250078">
    <property type="component" value="Unassembled WGS sequence"/>
</dbReference>
<accession>A0ACC8EP36</accession>
<sequence length="1110" mass="122571">MSGSTQLISGVSATNSAQVVAGIVHGPVYFGDSENSPLNRLPYAIDASFNAYNREDESLCLPNTRIDLLREIYNWGDGHDEKRFIYWLNGLAGTGKSTIARTVARKYFNQGRLGASFFFSRGGGDVGRADKFVTTVALQLASSVPSLQGAVSDAIRERSDIVNHALSDQWRQLVLRPLSKLRVNSHPSPYVLVIDALDECEGDNKIEIILKLLTEVRSLKTVRLRIFLTSRRETPIRHGFYEIPEAEHQDFVLHNISPSVVDDDIFLFLDYSLRIIRQKRSLDAGWPGEETVKRLVQKAGGLFIWAATTCRFIQDGEKRRVIRNRLSTILEASSLIAEPSGPEERLNEMYTTVLRHSIPVKCSDRERKELLDTLRNTLGSIVILLSPLSVHSLSKLLDLQREDVDDNLDNLHAIMDIPKDQTRPLRLHHPSFRDFLLHKDRCSDSNFWVDEKQAHEKLAACCIQLMSTSLKEDICGVTVPGTLVADVESSRVEQHLSPEVQYACLYWVQHLQRSRARLRDNDRVDQFLRNHFLCWLEALSWMQKISEGILEIISLKSITSATNCPSLYVFIHDTNRFVLHNRVAIEQAPLQVYCSALFFTPVMSIVRREFMDKMPRWIKRGPEVETNWSAILQILEGHSSGIYAVAFSPDGKHLASGSSDTTVRVWDTATGATLQILKGHLSSVNAVAFSPDSKQLASGSGDTTVWVWDAATGATLQIPRGGHFGLGQRRGSSRPTARQLASGSIDRTVRVWGCSCRSDATDPRGPFRILEGHLRVVNAVAFSPDGKQLASCSSDTIVRVWDAATGATLQILEGHSRVVNAVAFSPDGKQLASCSSDTTVRVWDAVIGATLQILKGRASLVNAVAFSPDGKQLASGSFDGTVRVWDTATGATLQILKGHLGSVNTVAFSPDSKQLASGSFDETVRVWDAAAGATLQILEGHSDVVYAVAFSPDGKQLASGSIDRTILEGHSGDVNAVAFSPDGKQLASGSFDETVRVWDAAAGAMLQILKVDVRIRTLSFSSDGSYIVTDRGRLCPTSLHPSAVLSSPSPSLQPVSTPYRVFVRDEWISRESDRMLWLPPDYRYSCCAIRESVVCLGHHSGRVSIFEFSF</sequence>
<evidence type="ECO:0000313" key="2">
    <source>
        <dbReference type="Proteomes" id="UP000250078"/>
    </source>
</evidence>
<protein>
    <submittedName>
        <fullName evidence="1">WD-repeat protein</fullName>
    </submittedName>
</protein>
<gene>
    <name evidence="1" type="ORF">K441DRAFT_700741</name>
</gene>
<organism evidence="1 2">
    <name type="scientific">Cenococcum geophilum 1.58</name>
    <dbReference type="NCBI Taxonomy" id="794803"/>
    <lineage>
        <taxon>Eukaryota</taxon>
        <taxon>Fungi</taxon>
        <taxon>Dikarya</taxon>
        <taxon>Ascomycota</taxon>
        <taxon>Pezizomycotina</taxon>
        <taxon>Dothideomycetes</taxon>
        <taxon>Pleosporomycetidae</taxon>
        <taxon>Gloniales</taxon>
        <taxon>Gloniaceae</taxon>
        <taxon>Cenococcum</taxon>
    </lineage>
</organism>